<proteinExistence type="predicted"/>
<name>A0A0G4GWS8_VITBC</name>
<dbReference type="Proteomes" id="UP000041254">
    <property type="component" value="Unassembled WGS sequence"/>
</dbReference>
<dbReference type="VEuPathDB" id="CryptoDB:Vbra_6388"/>
<dbReference type="PROSITE" id="PS51471">
    <property type="entry name" value="FE2OG_OXY"/>
    <property type="match status" value="1"/>
</dbReference>
<accession>A0A0G4GWS8</accession>
<evidence type="ECO:0000313" key="4">
    <source>
        <dbReference type="Proteomes" id="UP000041254"/>
    </source>
</evidence>
<evidence type="ECO:0000313" key="3">
    <source>
        <dbReference type="EMBL" id="CEM35445.1"/>
    </source>
</evidence>
<dbReference type="InParanoid" id="A0A0G4GWS8"/>
<protein>
    <recommendedName>
        <fullName evidence="2">Fe2OG dioxygenase domain-containing protein</fullName>
    </recommendedName>
</protein>
<dbReference type="STRING" id="1169540.A0A0G4GWS8"/>
<dbReference type="PANTHER" id="PTHR33099:SF7">
    <property type="entry name" value="MYND-TYPE DOMAIN-CONTAINING PROTEIN"/>
    <property type="match status" value="1"/>
</dbReference>
<feature type="signal peptide" evidence="1">
    <location>
        <begin position="1"/>
        <end position="20"/>
    </location>
</feature>
<feature type="domain" description="Fe2OG dioxygenase" evidence="2">
    <location>
        <begin position="177"/>
        <end position="284"/>
    </location>
</feature>
<organism evidence="3 4">
    <name type="scientific">Vitrella brassicaformis (strain CCMP3155)</name>
    <dbReference type="NCBI Taxonomy" id="1169540"/>
    <lineage>
        <taxon>Eukaryota</taxon>
        <taxon>Sar</taxon>
        <taxon>Alveolata</taxon>
        <taxon>Colpodellida</taxon>
        <taxon>Vitrellaceae</taxon>
        <taxon>Vitrella</taxon>
    </lineage>
</organism>
<dbReference type="InterPro" id="IPR044862">
    <property type="entry name" value="Pro_4_hyd_alph_FE2OG_OXY"/>
</dbReference>
<dbReference type="OrthoDB" id="27483at2759"/>
<keyword evidence="4" id="KW-1185">Reference proteome</keyword>
<dbReference type="Pfam" id="PF13640">
    <property type="entry name" value="2OG-FeII_Oxy_3"/>
    <property type="match status" value="1"/>
</dbReference>
<evidence type="ECO:0000259" key="2">
    <source>
        <dbReference type="PROSITE" id="PS51471"/>
    </source>
</evidence>
<dbReference type="EMBL" id="CDMY01000854">
    <property type="protein sequence ID" value="CEM35445.1"/>
    <property type="molecule type" value="Genomic_DNA"/>
</dbReference>
<keyword evidence="1" id="KW-0732">Signal</keyword>
<dbReference type="InterPro" id="IPR005123">
    <property type="entry name" value="Oxoglu/Fe-dep_dioxygenase_dom"/>
</dbReference>
<feature type="chain" id="PRO_5005190602" description="Fe2OG dioxygenase domain-containing protein" evidence="1">
    <location>
        <begin position="21"/>
        <end position="565"/>
    </location>
</feature>
<dbReference type="AlphaFoldDB" id="A0A0G4GWS8"/>
<evidence type="ECO:0000256" key="1">
    <source>
        <dbReference type="SAM" id="SignalP"/>
    </source>
</evidence>
<sequence length="565" mass="64042">MMSQILLAVTVASLRLVADGAFIPSSPLWQQAPQQHVGLSAARPRLRSALEMKQLTKEEAWTAVGDAVRHLKEHESPKPFISGTLDLLPSIHGPSWTLEPDCETITDAPFSSSELRELYDTHTSQSPVGKGNQTLMDLEARKSREVAGDKVTLKARDANWTRVVEDICRHLEEQMSPTSRVQADFYKMLIYGKGDFFEVHKDTQRSDDHFGSLLIFLPTKYNGGDFLLHDGGNFDGDSFNKETKTSLARQQCRWIAFFSDVVHSVKPVTSGYRLVLAYNLRRQGSMKRFKKNGPLAPPLQRLVDGMREHFTSSQANESWVFQLSHDYTLSSMTPRHLKGIDSALYQLLSQFFDCEIHLLSAYADFDEDPWFSVVDQTLADDVRKIADFYRKEWTKKSSNNFKTKADLAHEAGKKLTNYRAIVGWSGHEEALPEIAQMLLDPDAMDKWDAARSADAGVPSGAQDLLYLLGRCDERYTWQEQYPYERLDLPPETSFVYQLGPAGQKSVPGLRGHLGYNCVMRLPYVRYAGNEGTVDWRFQYVSVALVVKGIKEKKKKDETRQTSPRV</sequence>
<dbReference type="Gene3D" id="2.60.120.620">
    <property type="entry name" value="q2cbj1_9rhob like domain"/>
    <property type="match status" value="1"/>
</dbReference>
<dbReference type="PANTHER" id="PTHR33099">
    <property type="entry name" value="FE2OG DIOXYGENASE DOMAIN-CONTAINING PROTEIN"/>
    <property type="match status" value="1"/>
</dbReference>
<gene>
    <name evidence="3" type="ORF">Vbra_6388</name>
</gene>
<dbReference type="PhylomeDB" id="A0A0G4GWS8"/>
<reference evidence="3 4" key="1">
    <citation type="submission" date="2014-11" db="EMBL/GenBank/DDBJ databases">
        <authorList>
            <person name="Zhu J."/>
            <person name="Qi W."/>
            <person name="Song R."/>
        </authorList>
    </citation>
    <scope>NUCLEOTIDE SEQUENCE [LARGE SCALE GENOMIC DNA]</scope>
</reference>